<evidence type="ECO:0000313" key="2">
    <source>
        <dbReference type="EMBL" id="EMA47604.1"/>
    </source>
</evidence>
<dbReference type="PATRIC" id="fig|1227455.4.peg.212"/>
<organism evidence="2 3">
    <name type="scientific">Halococcus saccharolyticus DSM 5350</name>
    <dbReference type="NCBI Taxonomy" id="1227455"/>
    <lineage>
        <taxon>Archaea</taxon>
        <taxon>Methanobacteriati</taxon>
        <taxon>Methanobacteriota</taxon>
        <taxon>Stenosarchaea group</taxon>
        <taxon>Halobacteria</taxon>
        <taxon>Halobacteriales</taxon>
        <taxon>Halococcaceae</taxon>
        <taxon>Halococcus</taxon>
    </lineage>
</organism>
<dbReference type="STRING" id="1227455.C449_01037"/>
<dbReference type="EMBL" id="AOMD01000003">
    <property type="protein sequence ID" value="EMA47604.1"/>
    <property type="molecule type" value="Genomic_DNA"/>
</dbReference>
<gene>
    <name evidence="2" type="ORF">C449_01037</name>
</gene>
<keyword evidence="3" id="KW-1185">Reference proteome</keyword>
<comment type="caution">
    <text evidence="2">The sequence shown here is derived from an EMBL/GenBank/DDBJ whole genome shotgun (WGS) entry which is preliminary data.</text>
</comment>
<sequence length="71" mass="7824">MTRTTISVSEETKAALAEEKGDETWDEFLRTRLADAPEPNDTVTADLSDGAVEDIRTAVDRGIDSLRSDLR</sequence>
<feature type="region of interest" description="Disordered" evidence="1">
    <location>
        <begin position="1"/>
        <end position="21"/>
    </location>
</feature>
<dbReference type="AlphaFoldDB" id="M0MS89"/>
<accession>M0MS89</accession>
<feature type="compositionally biased region" description="Basic and acidic residues" evidence="1">
    <location>
        <begin position="10"/>
        <end position="21"/>
    </location>
</feature>
<protein>
    <submittedName>
        <fullName evidence="2">Uncharacterized protein</fullName>
    </submittedName>
</protein>
<proteinExistence type="predicted"/>
<dbReference type="RefSeq" id="WP_006076014.1">
    <property type="nucleotide sequence ID" value="NZ_AOMD01000003.1"/>
</dbReference>
<dbReference type="InParanoid" id="M0MS89"/>
<name>M0MS89_9EURY</name>
<reference evidence="2 3" key="1">
    <citation type="journal article" date="2014" name="PLoS Genet.">
        <title>Phylogenetically driven sequencing of extremely halophilic archaea reveals strategies for static and dynamic osmo-response.</title>
        <authorList>
            <person name="Becker E.A."/>
            <person name="Seitzer P.M."/>
            <person name="Tritt A."/>
            <person name="Larsen D."/>
            <person name="Krusor M."/>
            <person name="Yao A.I."/>
            <person name="Wu D."/>
            <person name="Madern D."/>
            <person name="Eisen J.A."/>
            <person name="Darling A.E."/>
            <person name="Facciotti M.T."/>
        </authorList>
    </citation>
    <scope>NUCLEOTIDE SEQUENCE [LARGE SCALE GENOMIC DNA]</scope>
    <source>
        <strain evidence="2 3">DSM 5350</strain>
    </source>
</reference>
<evidence type="ECO:0000313" key="3">
    <source>
        <dbReference type="Proteomes" id="UP000011669"/>
    </source>
</evidence>
<dbReference type="OrthoDB" id="9187at2157"/>
<evidence type="ECO:0000256" key="1">
    <source>
        <dbReference type="SAM" id="MobiDB-lite"/>
    </source>
</evidence>
<dbReference type="Proteomes" id="UP000011669">
    <property type="component" value="Unassembled WGS sequence"/>
</dbReference>